<comment type="caution">
    <text evidence="2">The sequence shown here is derived from an EMBL/GenBank/DDBJ whole genome shotgun (WGS) entry which is preliminary data.</text>
</comment>
<organism evidence="2 3">
    <name type="scientific">Aspergillus kawachii</name>
    <name type="common">White koji mold</name>
    <name type="synonym">Aspergillus awamori var. kawachi</name>
    <dbReference type="NCBI Taxonomy" id="1069201"/>
    <lineage>
        <taxon>Eukaryota</taxon>
        <taxon>Fungi</taxon>
        <taxon>Dikarya</taxon>
        <taxon>Ascomycota</taxon>
        <taxon>Pezizomycotina</taxon>
        <taxon>Eurotiomycetes</taxon>
        <taxon>Eurotiomycetidae</taxon>
        <taxon>Eurotiales</taxon>
        <taxon>Aspergillaceae</taxon>
        <taxon>Aspergillus</taxon>
        <taxon>Aspergillus subgen. Circumdati</taxon>
    </lineage>
</organism>
<dbReference type="Proteomes" id="UP000075230">
    <property type="component" value="Unassembled WGS sequence"/>
</dbReference>
<protein>
    <submittedName>
        <fullName evidence="2">Monoxygenase</fullName>
    </submittedName>
</protein>
<reference evidence="3" key="2">
    <citation type="submission" date="2016-02" db="EMBL/GenBank/DDBJ databases">
        <title>Genome sequencing of Aspergillus luchuensis NBRC 4314.</title>
        <authorList>
            <person name="Yamada O."/>
        </authorList>
    </citation>
    <scope>NUCLEOTIDE SEQUENCE [LARGE SCALE GENOMIC DNA]</scope>
    <source>
        <strain evidence="3">RIB 2604</strain>
    </source>
</reference>
<name>A0A146EYT7_ASPKA</name>
<accession>A0A146EYT7</accession>
<proteinExistence type="predicted"/>
<reference evidence="2 3" key="1">
    <citation type="journal article" date="2016" name="DNA Res.">
        <title>Genome sequence of Aspergillus luchuensis NBRC 4314.</title>
        <authorList>
            <person name="Yamada O."/>
            <person name="Machida M."/>
            <person name="Hosoyama A."/>
            <person name="Goto M."/>
            <person name="Takahashi T."/>
            <person name="Futagami T."/>
            <person name="Yamagata Y."/>
            <person name="Takeuchi M."/>
            <person name="Kobayashi T."/>
            <person name="Koike H."/>
            <person name="Abe K."/>
            <person name="Asai K."/>
            <person name="Arita M."/>
            <person name="Fujita N."/>
            <person name="Fukuda K."/>
            <person name="Higa K."/>
            <person name="Horikawa H."/>
            <person name="Ishikawa T."/>
            <person name="Jinno K."/>
            <person name="Kato Y."/>
            <person name="Kirimura K."/>
            <person name="Mizutani O."/>
            <person name="Nakasone K."/>
            <person name="Sano M."/>
            <person name="Shiraishi Y."/>
            <person name="Tsukahara M."/>
            <person name="Gomi K."/>
        </authorList>
    </citation>
    <scope>NUCLEOTIDE SEQUENCE [LARGE SCALE GENOMIC DNA]</scope>
    <source>
        <strain evidence="2 3">RIB 2604</strain>
    </source>
</reference>
<gene>
    <name evidence="2" type="ORF">RIB2604_00401300</name>
</gene>
<evidence type="ECO:0000256" key="1">
    <source>
        <dbReference type="SAM" id="MobiDB-lite"/>
    </source>
</evidence>
<dbReference type="AlphaFoldDB" id="A0A146EYT7"/>
<feature type="compositionally biased region" description="Polar residues" evidence="1">
    <location>
        <begin position="12"/>
        <end position="21"/>
    </location>
</feature>
<evidence type="ECO:0000313" key="2">
    <source>
        <dbReference type="EMBL" id="GAT19197.1"/>
    </source>
</evidence>
<dbReference type="EMBL" id="BCWF01000004">
    <property type="protein sequence ID" value="GAT19197.1"/>
    <property type="molecule type" value="Genomic_DNA"/>
</dbReference>
<evidence type="ECO:0000313" key="3">
    <source>
        <dbReference type="Proteomes" id="UP000075230"/>
    </source>
</evidence>
<feature type="region of interest" description="Disordered" evidence="1">
    <location>
        <begin position="1"/>
        <end position="26"/>
    </location>
</feature>
<sequence length="136" mass="14383">MAGKLGRVQVQREANSGSRGDTNGGGGAAVVEIRHNQALLCWQGLETLENRKVLAIKVSSGHEGLSNVAQQAVLGRRWRHRGCFFQQAVAERALTLPAAINNALANLCVGSGYGIYFEASNPQSSAGLRPSSPEKA</sequence>